<evidence type="ECO:0000313" key="7">
    <source>
        <dbReference type="Proteomes" id="UP001202134"/>
    </source>
</evidence>
<evidence type="ECO:0000256" key="3">
    <source>
        <dbReference type="ARBA" id="ARBA00023002"/>
    </source>
</evidence>
<dbReference type="Gene3D" id="3.40.30.10">
    <property type="entry name" value="Glutaredoxin"/>
    <property type="match status" value="1"/>
</dbReference>
<gene>
    <name evidence="6" type="ORF">L2737_06070</name>
</gene>
<dbReference type="PROSITE" id="PS51355">
    <property type="entry name" value="GLUTATHIONE_PEROXID_3"/>
    <property type="match status" value="1"/>
</dbReference>
<dbReference type="Pfam" id="PF00255">
    <property type="entry name" value="GSHPx"/>
    <property type="match status" value="1"/>
</dbReference>
<organism evidence="6 7">
    <name type="scientific">Shewanella electrodiphila</name>
    <dbReference type="NCBI Taxonomy" id="934143"/>
    <lineage>
        <taxon>Bacteria</taxon>
        <taxon>Pseudomonadati</taxon>
        <taxon>Pseudomonadota</taxon>
        <taxon>Gammaproteobacteria</taxon>
        <taxon>Alteromonadales</taxon>
        <taxon>Shewanellaceae</taxon>
        <taxon>Shewanella</taxon>
    </lineage>
</organism>
<evidence type="ECO:0000256" key="4">
    <source>
        <dbReference type="RuleBase" id="RU000499"/>
    </source>
</evidence>
<keyword evidence="7" id="KW-1185">Reference proteome</keyword>
<sequence length="161" mass="18003">MSQSFYEQSAVDIQGNAVSMSDYKGKVVLVVNTASECGFTHQYKPLEHLYQLYKDQGFVVLGFPCNQFGGQEKGDEATISQFCELNFGVSFPLFSKVDVNGTEAAPLYKFLKSSAKGLLGSESIKWNFTKFLINKDGKVLKRYSPTIKPENLMTEIETLLK</sequence>
<dbReference type="PROSITE" id="PS00460">
    <property type="entry name" value="GLUTATHIONE_PEROXID_1"/>
    <property type="match status" value="1"/>
</dbReference>
<protein>
    <recommendedName>
        <fullName evidence="4">Glutathione peroxidase</fullName>
    </recommendedName>
</protein>
<dbReference type="InterPro" id="IPR000889">
    <property type="entry name" value="Glutathione_peroxidase"/>
</dbReference>
<comment type="caution">
    <text evidence="6">The sequence shown here is derived from an EMBL/GenBank/DDBJ whole genome shotgun (WGS) entry which is preliminary data.</text>
</comment>
<dbReference type="PIRSF" id="PIRSF000303">
    <property type="entry name" value="Glutathion_perox"/>
    <property type="match status" value="1"/>
</dbReference>
<reference evidence="6 7" key="1">
    <citation type="submission" date="2022-01" db="EMBL/GenBank/DDBJ databases">
        <title>Whole genome-based taxonomy of the Shewanellaceae.</title>
        <authorList>
            <person name="Martin-Rodriguez A.J."/>
        </authorList>
    </citation>
    <scope>NUCLEOTIDE SEQUENCE [LARGE SCALE GENOMIC DNA]</scope>
    <source>
        <strain evidence="6 7">DSM 24955</strain>
    </source>
</reference>
<dbReference type="PRINTS" id="PR01011">
    <property type="entry name" value="GLUTPROXDASE"/>
</dbReference>
<evidence type="ECO:0000259" key="5">
    <source>
        <dbReference type="PROSITE" id="PS51352"/>
    </source>
</evidence>
<dbReference type="RefSeq" id="WP_248955090.1">
    <property type="nucleotide sequence ID" value="NZ_JAKIKU010000002.1"/>
</dbReference>
<dbReference type="InterPro" id="IPR029759">
    <property type="entry name" value="GPX_AS"/>
</dbReference>
<dbReference type="InterPro" id="IPR013766">
    <property type="entry name" value="Thioredoxin_domain"/>
</dbReference>
<evidence type="ECO:0000313" key="6">
    <source>
        <dbReference type="EMBL" id="MCL1044894.1"/>
    </source>
</evidence>
<accession>A0ABT0KMR7</accession>
<evidence type="ECO:0000256" key="1">
    <source>
        <dbReference type="ARBA" id="ARBA00006926"/>
    </source>
</evidence>
<dbReference type="InterPro" id="IPR036249">
    <property type="entry name" value="Thioredoxin-like_sf"/>
</dbReference>
<dbReference type="EMBL" id="JAKIKU010000002">
    <property type="protein sequence ID" value="MCL1044894.1"/>
    <property type="molecule type" value="Genomic_DNA"/>
</dbReference>
<dbReference type="InterPro" id="IPR029760">
    <property type="entry name" value="GPX_CS"/>
</dbReference>
<dbReference type="CDD" id="cd00340">
    <property type="entry name" value="GSH_Peroxidase"/>
    <property type="match status" value="1"/>
</dbReference>
<feature type="domain" description="Thioredoxin" evidence="5">
    <location>
        <begin position="1"/>
        <end position="161"/>
    </location>
</feature>
<dbReference type="Proteomes" id="UP001202134">
    <property type="component" value="Unassembled WGS sequence"/>
</dbReference>
<dbReference type="PROSITE" id="PS51352">
    <property type="entry name" value="THIOREDOXIN_2"/>
    <property type="match status" value="1"/>
</dbReference>
<name>A0ABT0KMR7_9GAMM</name>
<dbReference type="GO" id="GO:0004601">
    <property type="term" value="F:peroxidase activity"/>
    <property type="evidence" value="ECO:0007669"/>
    <property type="project" value="UniProtKB-KW"/>
</dbReference>
<dbReference type="PANTHER" id="PTHR11592">
    <property type="entry name" value="GLUTATHIONE PEROXIDASE"/>
    <property type="match status" value="1"/>
</dbReference>
<dbReference type="PROSITE" id="PS00763">
    <property type="entry name" value="GLUTATHIONE_PEROXID_2"/>
    <property type="match status" value="1"/>
</dbReference>
<comment type="similarity">
    <text evidence="1 4">Belongs to the glutathione peroxidase family.</text>
</comment>
<evidence type="ECO:0000256" key="2">
    <source>
        <dbReference type="ARBA" id="ARBA00022559"/>
    </source>
</evidence>
<proteinExistence type="inferred from homology"/>
<dbReference type="PANTHER" id="PTHR11592:SF78">
    <property type="entry name" value="GLUTATHIONE PEROXIDASE"/>
    <property type="match status" value="1"/>
</dbReference>
<dbReference type="SUPFAM" id="SSF52833">
    <property type="entry name" value="Thioredoxin-like"/>
    <property type="match status" value="1"/>
</dbReference>
<keyword evidence="2 4" id="KW-0575">Peroxidase</keyword>
<keyword evidence="3 4" id="KW-0560">Oxidoreductase</keyword>